<reference evidence="7" key="1">
    <citation type="submission" date="2022-06" db="EMBL/GenBank/DDBJ databases">
        <title>Genome public.</title>
        <authorList>
            <person name="Sun Q."/>
        </authorList>
    </citation>
    <scope>NUCLEOTIDE SEQUENCE</scope>
    <source>
        <strain evidence="7">CWNU-1</strain>
    </source>
</reference>
<dbReference type="PANTHER" id="PTHR32305">
    <property type="match status" value="1"/>
</dbReference>
<evidence type="ECO:0000259" key="5">
    <source>
        <dbReference type="Pfam" id="PF25023"/>
    </source>
</evidence>
<dbReference type="PANTHER" id="PTHR32305:SF15">
    <property type="entry name" value="PROTEIN RHSA-RELATED"/>
    <property type="match status" value="1"/>
</dbReference>
<organism evidence="7 8">
    <name type="scientific">Streptomyces albipurpureus</name>
    <dbReference type="NCBI Taxonomy" id="2897419"/>
    <lineage>
        <taxon>Bacteria</taxon>
        <taxon>Bacillati</taxon>
        <taxon>Actinomycetota</taxon>
        <taxon>Actinomycetes</taxon>
        <taxon>Kitasatosporales</taxon>
        <taxon>Streptomycetaceae</taxon>
        <taxon>Streptomyces</taxon>
    </lineage>
</organism>
<dbReference type="PRINTS" id="PR00394">
    <property type="entry name" value="RHSPROTEIN"/>
</dbReference>
<feature type="domain" description="Outer membrane channel protein CpnT-like N-terminal" evidence="6">
    <location>
        <begin position="18"/>
        <end position="130"/>
    </location>
</feature>
<dbReference type="InterPro" id="IPR045351">
    <property type="entry name" value="DUF6531"/>
</dbReference>
<feature type="region of interest" description="Disordered" evidence="2">
    <location>
        <begin position="338"/>
        <end position="387"/>
    </location>
</feature>
<evidence type="ECO:0000259" key="4">
    <source>
        <dbReference type="Pfam" id="PF20148"/>
    </source>
</evidence>
<dbReference type="NCBIfam" id="TIGR03696">
    <property type="entry name" value="Rhs_assc_core"/>
    <property type="match status" value="1"/>
</dbReference>
<name>A0ABT0US48_9ACTN</name>
<feature type="compositionally biased region" description="Basic and acidic residues" evidence="2">
    <location>
        <begin position="338"/>
        <end position="348"/>
    </location>
</feature>
<dbReference type="InterPro" id="IPR022385">
    <property type="entry name" value="Rhs_assc_core"/>
</dbReference>
<dbReference type="InterPro" id="IPR044927">
    <property type="entry name" value="Endonuclea_NS_2"/>
</dbReference>
<protein>
    <submittedName>
        <fullName evidence="7">DUF6531 domain-containing protein</fullName>
    </submittedName>
</protein>
<comment type="caution">
    <text evidence="7">The sequence shown here is derived from an EMBL/GenBank/DDBJ whole genome shotgun (WGS) entry which is preliminary data.</text>
</comment>
<evidence type="ECO:0000256" key="2">
    <source>
        <dbReference type="SAM" id="MobiDB-lite"/>
    </source>
</evidence>
<dbReference type="Pfam" id="PF05593">
    <property type="entry name" value="RHS_repeat"/>
    <property type="match status" value="9"/>
</dbReference>
<evidence type="ECO:0000313" key="8">
    <source>
        <dbReference type="Proteomes" id="UP001431429"/>
    </source>
</evidence>
<dbReference type="InterPro" id="IPR050708">
    <property type="entry name" value="T6SS_VgrG/RHS"/>
</dbReference>
<dbReference type="Pfam" id="PF25547">
    <property type="entry name" value="WXG100_2"/>
    <property type="match status" value="1"/>
</dbReference>
<dbReference type="InterPro" id="IPR056823">
    <property type="entry name" value="TEN-like_YD-shell"/>
</dbReference>
<evidence type="ECO:0000256" key="1">
    <source>
        <dbReference type="ARBA" id="ARBA00022737"/>
    </source>
</evidence>
<gene>
    <name evidence="7" type="ORF">NBG84_21215</name>
</gene>
<dbReference type="Pfam" id="PF20148">
    <property type="entry name" value="DUF6531"/>
    <property type="match status" value="1"/>
</dbReference>
<dbReference type="InterPro" id="IPR031325">
    <property type="entry name" value="RHS_repeat"/>
</dbReference>
<proteinExistence type="predicted"/>
<evidence type="ECO:0000313" key="7">
    <source>
        <dbReference type="EMBL" id="MCM2390789.1"/>
    </source>
</evidence>
<dbReference type="Proteomes" id="UP001431429">
    <property type="component" value="Unassembled WGS sequence"/>
</dbReference>
<keyword evidence="1" id="KW-0677">Repeat</keyword>
<feature type="domain" description="Type VII secretion system protein EssD-like" evidence="3">
    <location>
        <begin position="1447"/>
        <end position="1541"/>
    </location>
</feature>
<evidence type="ECO:0000259" key="3">
    <source>
        <dbReference type="Pfam" id="PF13930"/>
    </source>
</evidence>
<dbReference type="Gene3D" id="3.40.570.10">
    <property type="entry name" value="Extracellular Endonuclease, subunit A"/>
    <property type="match status" value="1"/>
</dbReference>
<keyword evidence="8" id="KW-1185">Reference proteome</keyword>
<dbReference type="InterPro" id="IPR057746">
    <property type="entry name" value="CpnT-like_N"/>
</dbReference>
<dbReference type="InterPro" id="IPR006530">
    <property type="entry name" value="YD"/>
</dbReference>
<evidence type="ECO:0000259" key="6">
    <source>
        <dbReference type="Pfam" id="PF25547"/>
    </source>
</evidence>
<feature type="domain" description="DUF6531" evidence="4">
    <location>
        <begin position="394"/>
        <end position="468"/>
    </location>
</feature>
<dbReference type="InterPro" id="IPR044929">
    <property type="entry name" value="DNA/RNA_non-sp_Endonuclease_sf"/>
</dbReference>
<dbReference type="Pfam" id="PF13930">
    <property type="entry name" value="Endonuclea_NS_2"/>
    <property type="match status" value="1"/>
</dbReference>
<accession>A0ABT0US48</accession>
<dbReference type="Pfam" id="PF25023">
    <property type="entry name" value="TEN_YD-shell"/>
    <property type="match status" value="1"/>
</dbReference>
<dbReference type="NCBIfam" id="TIGR01643">
    <property type="entry name" value="YD_repeat_2x"/>
    <property type="match status" value="13"/>
</dbReference>
<feature type="compositionally biased region" description="Basic and acidic residues" evidence="2">
    <location>
        <begin position="376"/>
        <end position="387"/>
    </location>
</feature>
<dbReference type="EMBL" id="JAMQAW010000026">
    <property type="protein sequence ID" value="MCM2390789.1"/>
    <property type="molecule type" value="Genomic_DNA"/>
</dbReference>
<feature type="domain" description="Teneurin-like YD-shell" evidence="5">
    <location>
        <begin position="1319"/>
        <end position="1398"/>
    </location>
</feature>
<dbReference type="Gene3D" id="2.180.10.10">
    <property type="entry name" value="RHS repeat-associated core"/>
    <property type="match status" value="3"/>
</dbReference>
<dbReference type="RefSeq" id="WP_250921130.1">
    <property type="nucleotide sequence ID" value="NZ_JAMQAW010000026.1"/>
</dbReference>
<sequence>MSVTVPDWADTLLDVIGVNWPNVDEDAYRDMAKALREFAEDIEDDGQLANNHVQRLISSGHGEAIEAFSGHWDKVKGKHIKDIASAGRTIAGALDSTATVIEGMKVAALAQLTWLAGKAGIAMALIPVTGGLSALIGAGAIRLAQEAIRRLIKEASEEAISYLLAAATEPAVAALENLAADLVVQVGATAMGLQDGVDLNQTKQAGKEGFQQGVQSGKESLNLASAGGGGAAPKGGGKGFHIEHEEHDNASTKLNAVSTQIHGKTRTKLNNAKSHHGRNRGRDDIASAIDPIVDKAMGTLDKAVKTMGDHVGQTLPQAVKQISKDHKTNDADIKARLAQQRKGEDRGRGGGGKDVPAQRKGDGGPNHTRPNSLREAGNEPRRNAISLDKKVCKGDPIDIATGEMTLPQTDLSLPGLLPLVLRRTHLSEYHFGQWFGRSWASTLDERIELDPLGMGAVWAREDGSLLVYPTLPRPDGPPVLPLEGARLPLTHGGQVEDETWYQITDPHSGVTRSFSGSPYRVSTAFWLARLEDSQGHRITFGRGLDGSPSAVTHSGGYSVQITVEDQRVTSLALRSQGTGVPVLSYGYDHRGNLSAVTNSSGHALAFGYDHDDRITSWTDRNDSAFRYVYDGLGRVVETVGPDGFLSSTISYDTEDLVTRYTDATGATTTFQLNELHQVVAEIDPEGNTTRTEYDAYDRLLSSTNALGETVHVRYDSAGRPTALIRADGMRTSVSYNALGLPHLLTEPDGAVWQHFYDEHGNRTAVTNPAGDTTRWSYGPGGRLTSVTDALGQSVHYTCTDTGLPRTVTDPAGQTTGYEYDGFGRLALVTNPLGGRSRLEWTVEGHLAARTDPNGVTERWTYDGEGNCTSHTDGLGQLTRFSYTHFDLVSERIGPDGARYAFAYDRELRLTEVSNPQGWKWTYGYDAAGRLIEESDFDGRTRRFTHDALGRTVTQTNAVGQRVSYTYDSAGAVVEKSVDGRRITFENDPCGRLLRAAGLDGVLSFHYDRLGRLLGETVNGRSLTTRCDAVGRRTGRTTPSGALTSYSYDRAGHRDALTAAGRTLAFDHDAVGRETERRLGQVFALHNTWDPAGRLLDQTLSTPRSPEPWGRRSFRYRADGFPTAVTDLHTGRRELTLDQVGRVTAVQADDWAESYAYDLVGNQTRAAWPDRHARPEDRGERLYSGTRLTQAGRVRYEYDAEGRVILRQKARLSRKPDTWRYTWDAEDRLTAVITPDGTEWRYLHDPLGRRIAKQRMGGDRTSVVEETLFTWDGSTLTEQTTRLAGAAEALTLTWEHQGFTPLAQTETKSRSELPQDVVDQRFFAIVTDQIGTPTELVDTDGEIAWRTKTTLWGTTTWNRDATAYTPLRFPGQYFDPETELHHNYFRHYDPGTARYLTSDPLGLDAAPNPMAYVGNPYTLSDPLGLAPCDESDVTWGRRVQYGAPGPGGRATSMHATIGGDMTGGKTRPRVNVAGWVTGRNYNRTHLLGAQIGGSNRDPRNFVTMHRNANSPVMVAVENQIREAVDKGEIIQYTVTPIYRTDDPSDVIPVAMTLEAHGNRGFTFKPYESDSTAAGVNHVTVLNVPKP</sequence>